<dbReference type="SUPFAM" id="SSF52540">
    <property type="entry name" value="P-loop containing nucleoside triphosphate hydrolases"/>
    <property type="match status" value="1"/>
</dbReference>
<dbReference type="InterPro" id="IPR027417">
    <property type="entry name" value="P-loop_NTPase"/>
</dbReference>
<reference evidence="10" key="1">
    <citation type="submission" date="2021-03" db="EMBL/GenBank/DDBJ databases">
        <authorList>
            <person name="Tagirdzhanova G."/>
        </authorList>
    </citation>
    <scope>NUCLEOTIDE SEQUENCE</scope>
</reference>
<evidence type="ECO:0000259" key="9">
    <source>
        <dbReference type="Pfam" id="PF25000"/>
    </source>
</evidence>
<dbReference type="Gene3D" id="1.25.40.10">
    <property type="entry name" value="Tetratricopeptide repeat domain"/>
    <property type="match status" value="2"/>
</dbReference>
<keyword evidence="5" id="KW-0496">Mitochondrion</keyword>
<feature type="region of interest" description="Disordered" evidence="8">
    <location>
        <begin position="1"/>
        <end position="26"/>
    </location>
</feature>
<dbReference type="GO" id="GO:0016020">
    <property type="term" value="C:membrane"/>
    <property type="evidence" value="ECO:0007669"/>
    <property type="project" value="UniProtKB-SubCell"/>
</dbReference>
<evidence type="ECO:0000256" key="2">
    <source>
        <dbReference type="ARBA" id="ARBA00004240"/>
    </source>
</evidence>
<dbReference type="Pfam" id="PF25000">
    <property type="entry name" value="DUF7779"/>
    <property type="match status" value="1"/>
</dbReference>
<evidence type="ECO:0000256" key="4">
    <source>
        <dbReference type="ARBA" id="ARBA00022824"/>
    </source>
</evidence>
<dbReference type="Pfam" id="PF13424">
    <property type="entry name" value="TPR_12"/>
    <property type="match status" value="1"/>
</dbReference>
<feature type="region of interest" description="Disordered" evidence="8">
    <location>
        <begin position="39"/>
        <end position="60"/>
    </location>
</feature>
<keyword evidence="6" id="KW-0472">Membrane</keyword>
<evidence type="ECO:0000256" key="5">
    <source>
        <dbReference type="ARBA" id="ARBA00023128"/>
    </source>
</evidence>
<dbReference type="PANTHER" id="PTHR48182">
    <property type="entry name" value="PROTEIN SERAC1"/>
    <property type="match status" value="1"/>
</dbReference>
<evidence type="ECO:0000256" key="1">
    <source>
        <dbReference type="ARBA" id="ARBA00004173"/>
    </source>
</evidence>
<feature type="domain" description="DUF7779" evidence="9">
    <location>
        <begin position="607"/>
        <end position="691"/>
    </location>
</feature>
<dbReference type="OrthoDB" id="5086500at2759"/>
<dbReference type="InterPro" id="IPR056681">
    <property type="entry name" value="DUF7779"/>
</dbReference>
<feature type="repeat" description="TPR" evidence="7">
    <location>
        <begin position="1007"/>
        <end position="1040"/>
    </location>
</feature>
<evidence type="ECO:0000256" key="7">
    <source>
        <dbReference type="PROSITE-ProRule" id="PRU00339"/>
    </source>
</evidence>
<dbReference type="InterPro" id="IPR011990">
    <property type="entry name" value="TPR-like_helical_dom_sf"/>
</dbReference>
<dbReference type="SUPFAM" id="SSF53474">
    <property type="entry name" value="alpha/beta-Hydrolases"/>
    <property type="match status" value="1"/>
</dbReference>
<dbReference type="GO" id="GO:0005739">
    <property type="term" value="C:mitochondrion"/>
    <property type="evidence" value="ECO:0007669"/>
    <property type="project" value="UniProtKB-SubCell"/>
</dbReference>
<dbReference type="SMART" id="SM00028">
    <property type="entry name" value="TPR"/>
    <property type="match status" value="3"/>
</dbReference>
<dbReference type="Proteomes" id="UP000664521">
    <property type="component" value="Unassembled WGS sequence"/>
</dbReference>
<proteinExistence type="predicted"/>
<dbReference type="InterPro" id="IPR029058">
    <property type="entry name" value="AB_hydrolase_fold"/>
</dbReference>
<name>A0A8H3FL79_9LECA</name>
<dbReference type="InterPro" id="IPR052374">
    <property type="entry name" value="SERAC1"/>
</dbReference>
<evidence type="ECO:0000256" key="3">
    <source>
        <dbReference type="ARBA" id="ARBA00004370"/>
    </source>
</evidence>
<keyword evidence="11" id="KW-1185">Reference proteome</keyword>
<dbReference type="EMBL" id="CAJPDS010000046">
    <property type="protein sequence ID" value="CAF9928046.1"/>
    <property type="molecule type" value="Genomic_DNA"/>
</dbReference>
<keyword evidence="7" id="KW-0802">TPR repeat</keyword>
<evidence type="ECO:0000313" key="11">
    <source>
        <dbReference type="Proteomes" id="UP000664521"/>
    </source>
</evidence>
<dbReference type="Gene3D" id="3.40.50.300">
    <property type="entry name" value="P-loop containing nucleotide triphosphate hydrolases"/>
    <property type="match status" value="1"/>
</dbReference>
<gene>
    <name evidence="10" type="ORF">HETSPECPRED_006737</name>
</gene>
<dbReference type="Gene3D" id="3.40.50.1820">
    <property type="entry name" value="alpha/beta hydrolase"/>
    <property type="match status" value="1"/>
</dbReference>
<protein>
    <recommendedName>
        <fullName evidence="9">DUF7779 domain-containing protein</fullName>
    </recommendedName>
</protein>
<comment type="caution">
    <text evidence="10">The sequence shown here is derived from an EMBL/GenBank/DDBJ whole genome shotgun (WGS) entry which is preliminary data.</text>
</comment>
<feature type="compositionally biased region" description="Polar residues" evidence="8">
    <location>
        <begin position="42"/>
        <end position="56"/>
    </location>
</feature>
<dbReference type="PROSITE" id="PS50005">
    <property type="entry name" value="TPR"/>
    <property type="match status" value="1"/>
</dbReference>
<evidence type="ECO:0000256" key="6">
    <source>
        <dbReference type="ARBA" id="ARBA00023136"/>
    </source>
</evidence>
<comment type="subcellular location">
    <subcellularLocation>
        <location evidence="2">Endoplasmic reticulum</location>
    </subcellularLocation>
    <subcellularLocation>
        <location evidence="3">Membrane</location>
    </subcellularLocation>
    <subcellularLocation>
        <location evidence="1">Mitochondrion</location>
    </subcellularLocation>
</comment>
<sequence length="1113" mass="123702">MIFGRHSSGTTRFSDRLKSSPSTPELSISVSSLDDLKRIPSTPETSYTPQSATVKTPKTPKWFQRSFPSPQVTNDHQKGDDYGIKLLADGWTDGKPPVGTLVFIHGLSGHFTKTWSHDRDTQFFWPKIWLPTADGLTNVRVMSFGYDAAILRLVPSIACLKDFARTFLMSLLVSPHLNTDLSPIILVSHSMGGLLAKEAFNMASSKGSEHKALASRIAGMVFFATPHRGASNASFVKNILRMTPWSPEPTLSDLEPDSALIEDINERFRNNSEHLELVSFYETHPTSIRGLFSKIIVSKESAIMGLPGEHRAAIAADHCGICWFRSQYEANYLLVSRTLCFMMKRVMSRYKATTQKLISIPFPRNQDFVGHKAALDLAEAEFEKGKIIGYAPIVAFHGIPGVGKTQLLIEFAYRHTDKWSIFWVRADSHEILVQEFQKIAENLKIVTSPHNAVSAVRQWLQKEAGADWVMIFDNADDISILADFLPLGTTGGTIISSRDPRLGDSIASKAISVGVLSRNESIQLLQRRAHLTETDDIETLVDLLGELPLALEQAAAYMRERHISVAQFIKLFRSCPKSRVLSRKVTATRYTNSESVFATISIALEELKANNRLAVELLMLASFFDGQDLTLDLLTGCLNSEASLSSGSEALDLLDALEGLESSALVIRKPRKSSIWIHVLVQAIVLEQLESSGQYNNYLDRALSHLSLKFAEAKDSGTWQDLQPHVLKLLSLYEGQTLAQPYTGAIYDMFYTSLLHLRFMGEHEVTLAHARVLAKLLVKDAGSHDLRTIRYLRLVGVSYFALANSLEAEKALKQVVDDVDDWVSSDDQTILEVSRTERVLAIVYARDGQPAKKLVQAKVMAQKALDLDLSLENPNPLEIALAREALGHACRELGQRDEAVEQMELAVRGYKLSVGTNTITHVKGLHNLGAHRRLAGQLDAAEEDLQKALVMVDQVFGFLHFTKPKILSSLAAVQYDRGNLAAAAAGFEKVLTLQRTIFDDPLHPQSAKTLLNLGIVYRALADYDRALAKLQGSITAREAKFGVGHKRTDEAVKVMALVYQDMERNQEAEPLIAKLKERHGADFLDREVVLCPNLSLNWSAEEHMLYSTNSDYS</sequence>
<evidence type="ECO:0000313" key="10">
    <source>
        <dbReference type="EMBL" id="CAF9928046.1"/>
    </source>
</evidence>
<evidence type="ECO:0000256" key="8">
    <source>
        <dbReference type="SAM" id="MobiDB-lite"/>
    </source>
</evidence>
<organism evidence="10 11">
    <name type="scientific">Heterodermia speciosa</name>
    <dbReference type="NCBI Taxonomy" id="116794"/>
    <lineage>
        <taxon>Eukaryota</taxon>
        <taxon>Fungi</taxon>
        <taxon>Dikarya</taxon>
        <taxon>Ascomycota</taxon>
        <taxon>Pezizomycotina</taxon>
        <taxon>Lecanoromycetes</taxon>
        <taxon>OSLEUM clade</taxon>
        <taxon>Lecanoromycetidae</taxon>
        <taxon>Caliciales</taxon>
        <taxon>Physciaceae</taxon>
        <taxon>Heterodermia</taxon>
    </lineage>
</organism>
<dbReference type="AlphaFoldDB" id="A0A8H3FL79"/>
<accession>A0A8H3FL79</accession>
<dbReference type="InterPro" id="IPR019734">
    <property type="entry name" value="TPR_rpt"/>
</dbReference>
<dbReference type="GO" id="GO:0005783">
    <property type="term" value="C:endoplasmic reticulum"/>
    <property type="evidence" value="ECO:0007669"/>
    <property type="project" value="UniProtKB-SubCell"/>
</dbReference>
<dbReference type="PANTHER" id="PTHR48182:SF2">
    <property type="entry name" value="PROTEIN SERAC1"/>
    <property type="match status" value="1"/>
</dbReference>
<keyword evidence="4" id="KW-0256">Endoplasmic reticulum</keyword>
<dbReference type="SUPFAM" id="SSF48452">
    <property type="entry name" value="TPR-like"/>
    <property type="match status" value="2"/>
</dbReference>